<protein>
    <submittedName>
        <fullName evidence="1">Uncharacterized protein</fullName>
    </submittedName>
</protein>
<feature type="non-terminal residue" evidence="1">
    <location>
        <position position="1"/>
    </location>
</feature>
<proteinExistence type="predicted"/>
<dbReference type="AlphaFoldDB" id="A0A7J8MWM5"/>
<keyword evidence="2" id="KW-1185">Reference proteome</keyword>
<organism evidence="1 2">
    <name type="scientific">Gossypium lobatum</name>
    <dbReference type="NCBI Taxonomy" id="34289"/>
    <lineage>
        <taxon>Eukaryota</taxon>
        <taxon>Viridiplantae</taxon>
        <taxon>Streptophyta</taxon>
        <taxon>Embryophyta</taxon>
        <taxon>Tracheophyta</taxon>
        <taxon>Spermatophyta</taxon>
        <taxon>Magnoliopsida</taxon>
        <taxon>eudicotyledons</taxon>
        <taxon>Gunneridae</taxon>
        <taxon>Pentapetalae</taxon>
        <taxon>rosids</taxon>
        <taxon>malvids</taxon>
        <taxon>Malvales</taxon>
        <taxon>Malvaceae</taxon>
        <taxon>Malvoideae</taxon>
        <taxon>Gossypium</taxon>
    </lineage>
</organism>
<evidence type="ECO:0000313" key="1">
    <source>
        <dbReference type="EMBL" id="MBA0569002.1"/>
    </source>
</evidence>
<name>A0A7J8MWM5_9ROSI</name>
<comment type="caution">
    <text evidence="1">The sequence shown here is derived from an EMBL/GenBank/DDBJ whole genome shotgun (WGS) entry which is preliminary data.</text>
</comment>
<reference evidence="1 2" key="1">
    <citation type="journal article" date="2019" name="Genome Biol. Evol.">
        <title>Insights into the evolution of the New World diploid cottons (Gossypium, subgenus Houzingenia) based on genome sequencing.</title>
        <authorList>
            <person name="Grover C.E."/>
            <person name="Arick M.A. 2nd"/>
            <person name="Thrash A."/>
            <person name="Conover J.L."/>
            <person name="Sanders W.S."/>
            <person name="Peterson D.G."/>
            <person name="Frelichowski J.E."/>
            <person name="Scheffler J.A."/>
            <person name="Scheffler B.E."/>
            <person name="Wendel J.F."/>
        </authorList>
    </citation>
    <scope>NUCLEOTIDE SEQUENCE [LARGE SCALE GENOMIC DNA]</scope>
    <source>
        <strain evidence="1">157</strain>
        <tissue evidence="1">Leaf</tissue>
    </source>
</reference>
<dbReference type="Proteomes" id="UP000593572">
    <property type="component" value="Unassembled WGS sequence"/>
</dbReference>
<gene>
    <name evidence="1" type="ORF">Golob_006467</name>
</gene>
<evidence type="ECO:0000313" key="2">
    <source>
        <dbReference type="Proteomes" id="UP000593572"/>
    </source>
</evidence>
<sequence length="78" mass="9531">MEEVKLALNLEADKEELMWEQRARAYWLRFGKLRIATKYLELFMASNRWNDKRALLGTTKWIQEDMNMTLLEDFQMEK</sequence>
<accession>A0A7J8MWM5</accession>
<dbReference type="EMBL" id="JABEZX010000010">
    <property type="protein sequence ID" value="MBA0569002.1"/>
    <property type="molecule type" value="Genomic_DNA"/>
</dbReference>